<dbReference type="EMBL" id="QGGB01000009">
    <property type="protein sequence ID" value="PWN05600.1"/>
    <property type="molecule type" value="Genomic_DNA"/>
</dbReference>
<evidence type="ECO:0000313" key="3">
    <source>
        <dbReference type="EMBL" id="PWN05600.1"/>
    </source>
</evidence>
<keyword evidence="4" id="KW-1185">Reference proteome</keyword>
<evidence type="ECO:0000313" key="4">
    <source>
        <dbReference type="Proteomes" id="UP000245533"/>
    </source>
</evidence>
<dbReference type="Gene3D" id="2.60.40.4070">
    <property type="match status" value="1"/>
</dbReference>
<reference evidence="3 4" key="1">
    <citation type="submission" date="2018-05" db="EMBL/GenBank/DDBJ databases">
        <title>Rhodohalobacter halophilus gen. nov., sp. nov., a moderately halophilic member of the family Balneolaceae.</title>
        <authorList>
            <person name="Liu Z.-W."/>
        </authorList>
    </citation>
    <scope>NUCLEOTIDE SEQUENCE [LARGE SCALE GENOMIC DNA]</scope>
    <source>
        <strain evidence="3 4">8A47</strain>
    </source>
</reference>
<keyword evidence="1" id="KW-0732">Signal</keyword>
<gene>
    <name evidence="3" type="ORF">DDZ15_13455</name>
</gene>
<feature type="chain" id="PRO_5016293647" description="Secretion system C-terminal sorting domain-containing protein" evidence="1">
    <location>
        <begin position="27"/>
        <end position="595"/>
    </location>
</feature>
<dbReference type="Pfam" id="PF18962">
    <property type="entry name" value="Por_Secre_tail"/>
    <property type="match status" value="1"/>
</dbReference>
<evidence type="ECO:0000256" key="1">
    <source>
        <dbReference type="SAM" id="SignalP"/>
    </source>
</evidence>
<dbReference type="NCBIfam" id="TIGR04183">
    <property type="entry name" value="Por_Secre_tail"/>
    <property type="match status" value="1"/>
</dbReference>
<proteinExistence type="predicted"/>
<dbReference type="AlphaFoldDB" id="A0A316TMG5"/>
<dbReference type="Proteomes" id="UP000245533">
    <property type="component" value="Unassembled WGS sequence"/>
</dbReference>
<dbReference type="InterPro" id="IPR026444">
    <property type="entry name" value="Secre_tail"/>
</dbReference>
<name>A0A316TMG5_9BACT</name>
<evidence type="ECO:0000259" key="2">
    <source>
        <dbReference type="Pfam" id="PF18962"/>
    </source>
</evidence>
<comment type="caution">
    <text evidence="3">The sequence shown here is derived from an EMBL/GenBank/DDBJ whole genome shotgun (WGS) entry which is preliminary data.</text>
</comment>
<dbReference type="RefSeq" id="WP_109647628.1">
    <property type="nucleotide sequence ID" value="NZ_QGGB01000009.1"/>
</dbReference>
<feature type="signal peptide" evidence="1">
    <location>
        <begin position="1"/>
        <end position="26"/>
    </location>
</feature>
<accession>A0A316TMG5</accession>
<dbReference type="NCBIfam" id="NF045524">
    <property type="entry name" value="MXAN_6640_HExxH"/>
    <property type="match status" value="1"/>
</dbReference>
<dbReference type="OrthoDB" id="2079373at2"/>
<sequence length="595" mass="67618">MRDLFYSLLLPFCLIAAALFPAAATAQSQSGIHLHPHDPNRVFAEIELAEKYGTITAEEALLEKYRYVFNPDAMTLPTVTESRSPVKCLLPLELDYHRLKTRNRLSPSSVDEIERYTNYPQTNHQQSYLSDSGNFIFYYETDGVHAVPSDDLNTNGIPDYVEQAAFAADSSYRYQVEQAGFVDFLKTDPYEIYFENFNFYGVTNSSGSTSFIRIHNNFDGFPPNAHPEGDRIGSLYVTIAHEIKHAIQYETNRWDGDAGSFDWIEMDATMMEEVVFDNVNDYYNYIKFDFDSDQPSSQSIFGNTRTATPGAYWHVSWMLYFYEALGIDFWVSLWEQFIPDRTKPFLDAVADELDSRGLSLGLEHIKNHTWHMTAGPDNSAVNFGFEERFDYPNSTFYSEELNFLPDIVEGFTLNPYAAQYIRAIPASFADGQPSFRLESTRPGVGLGVMGYFRDGSVLRELALNPVSTEQSVQTAWNWNELDRIAIAVVNTNPDEVANYTLEMTSTAPEEDLIAQNYPNPFNNSTRITFALTESRTVKLDIYDSLGRRVQTLLDEQLNAGYHTVPFNASGLASGVYFYRITSDNFASSKKMILVK</sequence>
<protein>
    <recommendedName>
        <fullName evidence="2">Secretion system C-terminal sorting domain-containing protein</fullName>
    </recommendedName>
</protein>
<organism evidence="3 4">
    <name type="scientific">Rhodohalobacter mucosus</name>
    <dbReference type="NCBI Taxonomy" id="2079485"/>
    <lineage>
        <taxon>Bacteria</taxon>
        <taxon>Pseudomonadati</taxon>
        <taxon>Balneolota</taxon>
        <taxon>Balneolia</taxon>
        <taxon>Balneolales</taxon>
        <taxon>Balneolaceae</taxon>
        <taxon>Rhodohalobacter</taxon>
    </lineage>
</organism>
<feature type="domain" description="Secretion system C-terminal sorting" evidence="2">
    <location>
        <begin position="517"/>
        <end position="592"/>
    </location>
</feature>